<name>A0A1G9QVE3_9BACI</name>
<dbReference type="AlphaFoldDB" id="A0A1G9QVE3"/>
<dbReference type="EMBL" id="FNHF01000002">
    <property type="protein sequence ID" value="SDM14992.1"/>
    <property type="molecule type" value="Genomic_DNA"/>
</dbReference>
<proteinExistence type="predicted"/>
<dbReference type="STRING" id="482461.SAMN05216244_1686"/>
<sequence>MGTENQKIKTCFIITPIGPDNSEVRRAAEGVIDSLITPVLEEEGYDVAVAHRMYNAGSITKQILSKILTDDLVIANLTGLNPNVMYEVAIRHAARKPIVQLCEKGTKLPFDIVEERTIFYTNDMLGVVERKEDLKSMIKEAVIEEEIDNPVYRATEEVRILQDVKSKDPEKYDVLKRMDELEGRLLSILDTRRGTIDLRKKPKKSHYELMLELLDPEYDVNLLIEELYASFRGLFRLKKSSEYDAILVASIDENIDIIKVIEVVEVGTDYKVDVVEILNI</sequence>
<accession>A0A1G9QVE3</accession>
<gene>
    <name evidence="1" type="ORF">SAMN05216244_1686</name>
</gene>
<organism evidence="1 2">
    <name type="scientific">Sediminibacillus halophilus</name>
    <dbReference type="NCBI Taxonomy" id="482461"/>
    <lineage>
        <taxon>Bacteria</taxon>
        <taxon>Bacillati</taxon>
        <taxon>Bacillota</taxon>
        <taxon>Bacilli</taxon>
        <taxon>Bacillales</taxon>
        <taxon>Bacillaceae</taxon>
        <taxon>Sediminibacillus</taxon>
    </lineage>
</organism>
<dbReference type="Gene3D" id="3.40.50.450">
    <property type="match status" value="1"/>
</dbReference>
<dbReference type="RefSeq" id="WP_074598413.1">
    <property type="nucleotide sequence ID" value="NZ_FNHF01000002.1"/>
</dbReference>
<protein>
    <recommendedName>
        <fullName evidence="3">Nucleoside 2-deoxyribosyltransferase</fullName>
    </recommendedName>
</protein>
<evidence type="ECO:0000313" key="2">
    <source>
        <dbReference type="Proteomes" id="UP000182347"/>
    </source>
</evidence>
<keyword evidence="2" id="KW-1185">Reference proteome</keyword>
<reference evidence="2" key="1">
    <citation type="submission" date="2016-10" db="EMBL/GenBank/DDBJ databases">
        <authorList>
            <person name="Varghese N."/>
            <person name="Submissions S."/>
        </authorList>
    </citation>
    <scope>NUCLEOTIDE SEQUENCE [LARGE SCALE GENOMIC DNA]</scope>
    <source>
        <strain evidence="2">CGMCC 1.6199</strain>
    </source>
</reference>
<dbReference type="OrthoDB" id="9815193at2"/>
<evidence type="ECO:0008006" key="3">
    <source>
        <dbReference type="Google" id="ProtNLM"/>
    </source>
</evidence>
<evidence type="ECO:0000313" key="1">
    <source>
        <dbReference type="EMBL" id="SDM14992.1"/>
    </source>
</evidence>
<dbReference type="Proteomes" id="UP000182347">
    <property type="component" value="Unassembled WGS sequence"/>
</dbReference>